<dbReference type="Proteomes" id="UP000295718">
    <property type="component" value="Unassembled WGS sequence"/>
</dbReference>
<keyword evidence="3" id="KW-1185">Reference proteome</keyword>
<keyword evidence="1" id="KW-0812">Transmembrane</keyword>
<dbReference type="RefSeq" id="WP_031392031.1">
    <property type="nucleotide sequence ID" value="NZ_JPNB01000002.1"/>
</dbReference>
<reference evidence="2 3" key="1">
    <citation type="submission" date="2019-03" db="EMBL/GenBank/DDBJ databases">
        <title>Genomic Encyclopedia of Type Strains, Phase IV (KMG-IV): sequencing the most valuable type-strain genomes for metagenomic binning, comparative biology and taxonomic classification.</title>
        <authorList>
            <person name="Goeker M."/>
        </authorList>
    </citation>
    <scope>NUCLEOTIDE SEQUENCE [LARGE SCALE GENOMIC DNA]</scope>
    <source>
        <strain evidence="2 3">DSM 100556</strain>
    </source>
</reference>
<evidence type="ECO:0000313" key="2">
    <source>
        <dbReference type="EMBL" id="TCL55212.1"/>
    </source>
</evidence>
<feature type="transmembrane region" description="Helical" evidence="1">
    <location>
        <begin position="37"/>
        <end position="55"/>
    </location>
</feature>
<feature type="transmembrane region" description="Helical" evidence="1">
    <location>
        <begin position="95"/>
        <end position="120"/>
    </location>
</feature>
<comment type="caution">
    <text evidence="2">The sequence shown here is derived from an EMBL/GenBank/DDBJ whole genome shotgun (WGS) entry which is preliminary data.</text>
</comment>
<dbReference type="OrthoDB" id="2056801at2"/>
<dbReference type="EMBL" id="SLUO01000016">
    <property type="protein sequence ID" value="TCL55212.1"/>
    <property type="molecule type" value="Genomic_DNA"/>
</dbReference>
<evidence type="ECO:0008006" key="4">
    <source>
        <dbReference type="Google" id="ProtNLM"/>
    </source>
</evidence>
<evidence type="ECO:0000313" key="3">
    <source>
        <dbReference type="Proteomes" id="UP000295718"/>
    </source>
</evidence>
<dbReference type="AlphaFoldDB" id="A0A4V2QB65"/>
<protein>
    <recommendedName>
        <fullName evidence="4">DUF3021 family protein</fullName>
    </recommendedName>
</protein>
<keyword evidence="1" id="KW-0472">Membrane</keyword>
<feature type="transmembrane region" description="Helical" evidence="1">
    <location>
        <begin position="67"/>
        <end position="89"/>
    </location>
</feature>
<organism evidence="2 3">
    <name type="scientific">Kineothrix alysoides</name>
    <dbReference type="NCBI Taxonomy" id="1469948"/>
    <lineage>
        <taxon>Bacteria</taxon>
        <taxon>Bacillati</taxon>
        <taxon>Bacillota</taxon>
        <taxon>Clostridia</taxon>
        <taxon>Lachnospirales</taxon>
        <taxon>Lachnospiraceae</taxon>
        <taxon>Kineothrix</taxon>
    </lineage>
</organism>
<dbReference type="STRING" id="1469948.GCA_000732725_03406"/>
<name>A0A4V2QB65_9FIRM</name>
<sequence>MVHKILKTYLPAISMSFTVIILLAGIVKWILEEKQDIFALFAFEVVAYLILTCILDELIGRINFKTYISHFITESILIYPITMLFAIKFRWIGMSAVNIIFCSAAYFSVMVGIHLYFYCIEKGSVAEMNRLLEEGRDKNG</sequence>
<feature type="transmembrane region" description="Helical" evidence="1">
    <location>
        <begin position="12"/>
        <end position="31"/>
    </location>
</feature>
<accession>A0A4V2QB65</accession>
<gene>
    <name evidence="2" type="ORF">EDD76_11652</name>
</gene>
<evidence type="ECO:0000256" key="1">
    <source>
        <dbReference type="SAM" id="Phobius"/>
    </source>
</evidence>
<keyword evidence="1" id="KW-1133">Transmembrane helix</keyword>
<proteinExistence type="predicted"/>